<keyword evidence="1" id="KW-0597">Phosphoprotein</keyword>
<keyword evidence="3" id="KW-0808">Transferase</keyword>
<feature type="domain" description="Response regulatory" evidence="2">
    <location>
        <begin position="10"/>
        <end position="126"/>
    </location>
</feature>
<name>A0A202BTS8_9FLAO</name>
<organism evidence="3 4">
    <name type="scientific">Chryseobacterium mucoviscidosis</name>
    <dbReference type="NCBI Taxonomy" id="1945581"/>
    <lineage>
        <taxon>Bacteria</taxon>
        <taxon>Pseudomonadati</taxon>
        <taxon>Bacteroidota</taxon>
        <taxon>Flavobacteriia</taxon>
        <taxon>Flavobacteriales</taxon>
        <taxon>Weeksellaceae</taxon>
        <taxon>Chryseobacterium group</taxon>
        <taxon>Chryseobacterium</taxon>
    </lineage>
</organism>
<proteinExistence type="predicted"/>
<keyword evidence="4" id="KW-1185">Reference proteome</keyword>
<accession>A0A202BTS8</accession>
<evidence type="ECO:0000313" key="3">
    <source>
        <dbReference type="EMBL" id="OVE54880.1"/>
    </source>
</evidence>
<dbReference type="GO" id="GO:0016301">
    <property type="term" value="F:kinase activity"/>
    <property type="evidence" value="ECO:0007669"/>
    <property type="project" value="UniProtKB-KW"/>
</dbReference>
<dbReference type="AlphaFoldDB" id="A0A202BTS8"/>
<dbReference type="SUPFAM" id="SSF52172">
    <property type="entry name" value="CheY-like"/>
    <property type="match status" value="1"/>
</dbReference>
<comment type="caution">
    <text evidence="3">The sequence shown here is derived from an EMBL/GenBank/DDBJ whole genome shotgun (WGS) entry which is preliminary data.</text>
</comment>
<feature type="modified residue" description="4-aspartylphosphate" evidence="1">
    <location>
        <position position="62"/>
    </location>
</feature>
<dbReference type="InterPro" id="IPR001789">
    <property type="entry name" value="Sig_transdc_resp-reg_receiver"/>
</dbReference>
<gene>
    <name evidence="3" type="ORF">B0E34_18285</name>
</gene>
<dbReference type="InterPro" id="IPR011006">
    <property type="entry name" value="CheY-like_superfamily"/>
</dbReference>
<reference evidence="4" key="1">
    <citation type="submission" date="2017-02" db="EMBL/GenBank/DDBJ databases">
        <authorList>
            <person name="Tetz G."/>
            <person name="Tetz V."/>
        </authorList>
    </citation>
    <scope>NUCLEOTIDE SEQUENCE [LARGE SCALE GENOMIC DNA]</scope>
    <source>
        <strain evidence="4">VT16-26</strain>
    </source>
</reference>
<dbReference type="RefSeq" id="WP_068945224.1">
    <property type="nucleotide sequence ID" value="NZ_MVAG01000147.1"/>
</dbReference>
<keyword evidence="3" id="KW-0418">Kinase</keyword>
<dbReference type="Gene3D" id="3.40.50.2300">
    <property type="match status" value="1"/>
</dbReference>
<sequence>MDTINKPKQSLAFINDKSPILDRICNDLSGSGFAIIFRAETIEDAITQLAALKSLPEVCIIDLDFYDKNVLAGLQELRTKYPGVRFIAHSDIDNEKVGKALLDIGFLSYLLVGSDIIDFKKAIFKV</sequence>
<evidence type="ECO:0000259" key="2">
    <source>
        <dbReference type="PROSITE" id="PS50110"/>
    </source>
</evidence>
<evidence type="ECO:0000313" key="4">
    <source>
        <dbReference type="Proteomes" id="UP000196355"/>
    </source>
</evidence>
<dbReference type="GO" id="GO:0000160">
    <property type="term" value="P:phosphorelay signal transduction system"/>
    <property type="evidence" value="ECO:0007669"/>
    <property type="project" value="InterPro"/>
</dbReference>
<evidence type="ECO:0000256" key="1">
    <source>
        <dbReference type="PROSITE-ProRule" id="PRU00169"/>
    </source>
</evidence>
<protein>
    <submittedName>
        <fullName evidence="3">Histidine kinase</fullName>
    </submittedName>
</protein>
<dbReference type="PROSITE" id="PS50110">
    <property type="entry name" value="RESPONSE_REGULATORY"/>
    <property type="match status" value="1"/>
</dbReference>
<dbReference type="EMBL" id="MVAG01000147">
    <property type="protein sequence ID" value="OVE54880.1"/>
    <property type="molecule type" value="Genomic_DNA"/>
</dbReference>
<dbReference type="Proteomes" id="UP000196355">
    <property type="component" value="Unassembled WGS sequence"/>
</dbReference>